<evidence type="ECO:0000313" key="3">
    <source>
        <dbReference type="Proteomes" id="UP000266720"/>
    </source>
</evidence>
<gene>
    <name evidence="2" type="ORF">TCARB_0933</name>
</gene>
<dbReference type="SUPFAM" id="SSF89447">
    <property type="entry name" value="AbrB/MazE/MraZ-like"/>
    <property type="match status" value="1"/>
</dbReference>
<dbReference type="SMART" id="SM00966">
    <property type="entry name" value="SpoVT_AbrB"/>
    <property type="match status" value="1"/>
</dbReference>
<dbReference type="KEGG" id="tcb:TCARB_0933"/>
<accession>A0A3G1A6Z7</accession>
<organism evidence="2 3">
    <name type="scientific">Thermofilum adornatum 1505</name>
    <dbReference type="NCBI Taxonomy" id="697581"/>
    <lineage>
        <taxon>Archaea</taxon>
        <taxon>Thermoproteota</taxon>
        <taxon>Thermoprotei</taxon>
        <taxon>Thermofilales</taxon>
        <taxon>Thermofilaceae</taxon>
        <taxon>Thermofilum</taxon>
    </lineage>
</organism>
<dbReference type="NCBIfam" id="TIGR01439">
    <property type="entry name" value="lp_hng_hel_AbrB"/>
    <property type="match status" value="1"/>
</dbReference>
<dbReference type="AlphaFoldDB" id="A0A3G1A6Z7"/>
<dbReference type="RefSeq" id="WP_052886843.1">
    <property type="nucleotide sequence ID" value="NZ_CP007493.1"/>
</dbReference>
<evidence type="ECO:0000313" key="2">
    <source>
        <dbReference type="EMBL" id="AJB41983.1"/>
    </source>
</evidence>
<reference evidence="3" key="1">
    <citation type="book" date="2010" name="EXTREMOPHILES" publisher="0:0-0">
        <title>Complete genome sequences of ten hyperthermophilic archaea reveal their metabolic capabilities and possible ecological roles.</title>
        <editorList>
            <person name="?"/>
        </editorList>
        <authorList>
            <person name="Ravin N.V."/>
            <person name="Mardanov A.V."/>
            <person name="Bonch-Osmolovskaya E.A."/>
            <person name="Skryabin K.G."/>
        </authorList>
    </citation>
    <scope>NUCLEOTIDE SEQUENCE [LARGE SCALE GENOMIC DNA]</scope>
    <source>
        <strain evidence="3">1505</strain>
    </source>
</reference>
<dbReference type="GO" id="GO:0003677">
    <property type="term" value="F:DNA binding"/>
    <property type="evidence" value="ECO:0007669"/>
    <property type="project" value="InterPro"/>
</dbReference>
<sequence length="86" mass="9340">MKLKLYKGGVLKLPAAIRRELGLREGDELLVTIEGGAIKLVPLGMVDPVEVYSSELGGVDEDRVLEEGFREARSLGSRVRFGGDVL</sequence>
<evidence type="ECO:0000259" key="1">
    <source>
        <dbReference type="SMART" id="SM00966"/>
    </source>
</evidence>
<proteinExistence type="predicted"/>
<dbReference type="InterPro" id="IPR007159">
    <property type="entry name" value="SpoVT-AbrB_dom"/>
</dbReference>
<dbReference type="Proteomes" id="UP000266720">
    <property type="component" value="Chromosome"/>
</dbReference>
<dbReference type="EMBL" id="CP007493">
    <property type="protein sequence ID" value="AJB41983.1"/>
    <property type="molecule type" value="Genomic_DNA"/>
</dbReference>
<name>A0A3G1A6Z7_9CREN</name>
<dbReference type="GeneID" id="25406356"/>
<dbReference type="Pfam" id="PF04014">
    <property type="entry name" value="MazE_antitoxin"/>
    <property type="match status" value="1"/>
</dbReference>
<dbReference type="InterPro" id="IPR037914">
    <property type="entry name" value="SpoVT-AbrB_sf"/>
</dbReference>
<dbReference type="Gene3D" id="2.10.260.10">
    <property type="match status" value="1"/>
</dbReference>
<feature type="domain" description="SpoVT-AbrB" evidence="1">
    <location>
        <begin position="3"/>
        <end position="48"/>
    </location>
</feature>
<protein>
    <recommendedName>
        <fullName evidence="1">SpoVT-AbrB domain-containing protein</fullName>
    </recommendedName>
</protein>